<sequence>MVDDQNDFQALENAAVYDSENKKIGTVGQVYLDNETGRPTFVTVNLGLFGTRETFIPVDAARPADGDLTVPFSKDFIKGAPNVEADAQITPEEETELFRYYANGTPAGERDAAPTGRDAGEERTAREQRTEVAAGEGRRDARQGVDADADGTMVAHEERLRVDTQQQEAGRARLRKRVRTETENIEVPVRREELVVEREAIDPDSAEARSTAPIAEGRDEEEVITLKEERPVVEKETVATEKVNVGKRTVQDTEAVTADLRKEEIDVDEDDARRR</sequence>
<evidence type="ECO:0000313" key="5">
    <source>
        <dbReference type="Proteomes" id="UP001164305"/>
    </source>
</evidence>
<feature type="domain" description="DUF2382" evidence="3">
    <location>
        <begin position="153"/>
        <end position="267"/>
    </location>
</feature>
<dbReference type="InterPro" id="IPR052967">
    <property type="entry name" value="Stress_Response_Assoc"/>
</dbReference>
<proteinExistence type="predicted"/>
<dbReference type="InterPro" id="IPR011033">
    <property type="entry name" value="PRC_barrel-like_sf"/>
</dbReference>
<feature type="region of interest" description="Disordered" evidence="1">
    <location>
        <begin position="105"/>
        <end position="151"/>
    </location>
</feature>
<dbReference type="SUPFAM" id="SSF50346">
    <property type="entry name" value="PRC-barrel domain"/>
    <property type="match status" value="1"/>
</dbReference>
<evidence type="ECO:0000256" key="1">
    <source>
        <dbReference type="SAM" id="MobiDB-lite"/>
    </source>
</evidence>
<dbReference type="PANTHER" id="PTHR38463">
    <property type="entry name" value="STRESS RESPONSE PROTEIN YSNF"/>
    <property type="match status" value="1"/>
</dbReference>
<name>A0ABY6G4D4_9MICO</name>
<organism evidence="4 5">
    <name type="scientific">Brachybacterium huguangmaarense</name>
    <dbReference type="NCBI Taxonomy" id="1652028"/>
    <lineage>
        <taxon>Bacteria</taxon>
        <taxon>Bacillati</taxon>
        <taxon>Actinomycetota</taxon>
        <taxon>Actinomycetes</taxon>
        <taxon>Micrococcales</taxon>
        <taxon>Dermabacteraceae</taxon>
        <taxon>Brachybacterium</taxon>
    </lineage>
</organism>
<evidence type="ECO:0000313" key="4">
    <source>
        <dbReference type="EMBL" id="UYG17651.1"/>
    </source>
</evidence>
<reference evidence="4" key="1">
    <citation type="submission" date="2022-10" db="EMBL/GenBank/DDBJ databases">
        <title>Whole-Genome Sequencing of Brachybacterium huguangmaarense BRM-3, Isolated from Betula schmidtii.</title>
        <authorList>
            <person name="Haam D."/>
        </authorList>
    </citation>
    <scope>NUCLEOTIDE SEQUENCE</scope>
    <source>
        <strain evidence="4">BRM-3</strain>
    </source>
</reference>
<dbReference type="PANTHER" id="PTHR38463:SF1">
    <property type="entry name" value="STRESS RESPONSE PROTEIN YSNF"/>
    <property type="match status" value="1"/>
</dbReference>
<gene>
    <name evidence="4" type="ORF">BRM3_04300</name>
</gene>
<dbReference type="Proteomes" id="UP001164305">
    <property type="component" value="Chromosome"/>
</dbReference>
<dbReference type="InterPro" id="IPR027275">
    <property type="entry name" value="PRC-brl_dom"/>
</dbReference>
<protein>
    <submittedName>
        <fullName evidence="4">PRC and DUF2382 domain-containing protein</fullName>
    </submittedName>
</protein>
<dbReference type="EMBL" id="CP107020">
    <property type="protein sequence ID" value="UYG17651.1"/>
    <property type="molecule type" value="Genomic_DNA"/>
</dbReference>
<dbReference type="InterPro" id="IPR014747">
    <property type="entry name" value="Bac_photo_RC_H_C"/>
</dbReference>
<dbReference type="Pfam" id="PF09557">
    <property type="entry name" value="DUF2382"/>
    <property type="match status" value="1"/>
</dbReference>
<dbReference type="Pfam" id="PF05239">
    <property type="entry name" value="PRC"/>
    <property type="match status" value="1"/>
</dbReference>
<dbReference type="RefSeq" id="WP_263594859.1">
    <property type="nucleotide sequence ID" value="NZ_CP107020.1"/>
</dbReference>
<evidence type="ECO:0000259" key="3">
    <source>
        <dbReference type="Pfam" id="PF09557"/>
    </source>
</evidence>
<accession>A0ABY6G4D4</accession>
<feature type="domain" description="PRC-barrel" evidence="2">
    <location>
        <begin position="10"/>
        <end position="75"/>
    </location>
</feature>
<evidence type="ECO:0000259" key="2">
    <source>
        <dbReference type="Pfam" id="PF05239"/>
    </source>
</evidence>
<keyword evidence="5" id="KW-1185">Reference proteome</keyword>
<feature type="compositionally biased region" description="Basic and acidic residues" evidence="1">
    <location>
        <begin position="108"/>
        <end position="145"/>
    </location>
</feature>
<dbReference type="NCBIfam" id="TIGR02271">
    <property type="entry name" value="YsnF/AvaK domain"/>
    <property type="match status" value="1"/>
</dbReference>
<dbReference type="InterPro" id="IPR019060">
    <property type="entry name" value="DUF2382"/>
</dbReference>
<dbReference type="Gene3D" id="3.90.50.10">
    <property type="entry name" value="Photosynthetic Reaction Center, subunit H, domain 2"/>
    <property type="match status" value="1"/>
</dbReference>